<dbReference type="EMBL" id="SMKQ01000053">
    <property type="protein sequence ID" value="TDD46981.1"/>
    <property type="molecule type" value="Genomic_DNA"/>
</dbReference>
<feature type="domain" description="Luciferase-like" evidence="2">
    <location>
        <begin position="66"/>
        <end position="168"/>
    </location>
</feature>
<accession>A0A4R4YPF5</accession>
<feature type="compositionally biased region" description="Polar residues" evidence="1">
    <location>
        <begin position="170"/>
        <end position="179"/>
    </location>
</feature>
<comment type="caution">
    <text evidence="3">The sequence shown here is derived from an EMBL/GenBank/DDBJ whole genome shotgun (WGS) entry which is preliminary data.</text>
</comment>
<dbReference type="SUPFAM" id="SSF51679">
    <property type="entry name" value="Bacterial luciferase-like"/>
    <property type="match status" value="1"/>
</dbReference>
<dbReference type="GO" id="GO:0016705">
    <property type="term" value="F:oxidoreductase activity, acting on paired donors, with incorporation or reduction of molecular oxygen"/>
    <property type="evidence" value="ECO:0007669"/>
    <property type="project" value="InterPro"/>
</dbReference>
<dbReference type="InterPro" id="IPR036661">
    <property type="entry name" value="Luciferase-like_sf"/>
</dbReference>
<dbReference type="InterPro" id="IPR011251">
    <property type="entry name" value="Luciferase-like_dom"/>
</dbReference>
<dbReference type="Pfam" id="PF00296">
    <property type="entry name" value="Bac_luciferase"/>
    <property type="match status" value="1"/>
</dbReference>
<feature type="region of interest" description="Disordered" evidence="1">
    <location>
        <begin position="161"/>
        <end position="251"/>
    </location>
</feature>
<organism evidence="3 4">
    <name type="scientific">Nonomuraea terrae</name>
    <dbReference type="NCBI Taxonomy" id="2530383"/>
    <lineage>
        <taxon>Bacteria</taxon>
        <taxon>Bacillati</taxon>
        <taxon>Actinomycetota</taxon>
        <taxon>Actinomycetes</taxon>
        <taxon>Streptosporangiales</taxon>
        <taxon>Streptosporangiaceae</taxon>
        <taxon>Nonomuraea</taxon>
    </lineage>
</organism>
<feature type="region of interest" description="Disordered" evidence="1">
    <location>
        <begin position="25"/>
        <end position="65"/>
    </location>
</feature>
<sequence>MRSAEASRYGRRSFVNVLLLRSPPCRTTPTPAISTGAPRRGRPGPPSLSGPASRQVSGRDARTRGASATLDVLSGGRFTLGLGVGAREDDFRAVGADHATRGRRMDEQLATMCRVWAGEPVAQGTAPIGPAPVSEGGPELLFGGFVPRALARVAHRGAGYACPAPPRYAATSSRSTGSPTCWRDRSAASGERVTSTGRDRHGEWPPGRCLTSRARLPPVAVAHDQRRGEPRPSGSGSSRSQHQRIRPRRRP</sequence>
<keyword evidence="4" id="KW-1185">Reference proteome</keyword>
<proteinExistence type="predicted"/>
<feature type="compositionally biased region" description="Low complexity" evidence="1">
    <location>
        <begin position="231"/>
        <end position="240"/>
    </location>
</feature>
<dbReference type="AlphaFoldDB" id="A0A4R4YPF5"/>
<dbReference type="OrthoDB" id="5723200at2"/>
<name>A0A4R4YPF5_9ACTN</name>
<feature type="compositionally biased region" description="Basic residues" evidence="1">
    <location>
        <begin position="241"/>
        <end position="251"/>
    </location>
</feature>
<dbReference type="Proteomes" id="UP000295302">
    <property type="component" value="Unassembled WGS sequence"/>
</dbReference>
<evidence type="ECO:0000259" key="2">
    <source>
        <dbReference type="Pfam" id="PF00296"/>
    </source>
</evidence>
<gene>
    <name evidence="3" type="ORF">E1286_19215</name>
</gene>
<protein>
    <submittedName>
        <fullName evidence="3">LLM class flavin-dependent oxidoreductase</fullName>
    </submittedName>
</protein>
<evidence type="ECO:0000313" key="3">
    <source>
        <dbReference type="EMBL" id="TDD46981.1"/>
    </source>
</evidence>
<reference evidence="3 4" key="1">
    <citation type="submission" date="2019-03" db="EMBL/GenBank/DDBJ databases">
        <title>Draft genome sequences of novel Actinobacteria.</title>
        <authorList>
            <person name="Sahin N."/>
            <person name="Ay H."/>
            <person name="Saygin H."/>
        </authorList>
    </citation>
    <scope>NUCLEOTIDE SEQUENCE [LARGE SCALE GENOMIC DNA]</scope>
    <source>
        <strain evidence="3 4">CH32</strain>
    </source>
</reference>
<evidence type="ECO:0000256" key="1">
    <source>
        <dbReference type="SAM" id="MobiDB-lite"/>
    </source>
</evidence>
<evidence type="ECO:0000313" key="4">
    <source>
        <dbReference type="Proteomes" id="UP000295302"/>
    </source>
</evidence>
<dbReference type="Gene3D" id="3.20.20.30">
    <property type="entry name" value="Luciferase-like domain"/>
    <property type="match status" value="1"/>
</dbReference>